<dbReference type="Pfam" id="PF07690">
    <property type="entry name" value="MFS_1"/>
    <property type="match status" value="1"/>
</dbReference>
<keyword evidence="8" id="KW-1185">Reference proteome</keyword>
<feature type="transmembrane region" description="Helical" evidence="6">
    <location>
        <begin position="49"/>
        <end position="70"/>
    </location>
</feature>
<evidence type="ECO:0000256" key="4">
    <source>
        <dbReference type="ARBA" id="ARBA00022989"/>
    </source>
</evidence>
<organism evidence="7 8">
    <name type="scientific">Hydrocarboniphaga effusa AP103</name>
    <dbReference type="NCBI Taxonomy" id="1172194"/>
    <lineage>
        <taxon>Bacteria</taxon>
        <taxon>Pseudomonadati</taxon>
        <taxon>Pseudomonadota</taxon>
        <taxon>Gammaproteobacteria</taxon>
        <taxon>Nevskiales</taxon>
        <taxon>Nevskiaceae</taxon>
        <taxon>Hydrocarboniphaga</taxon>
    </lineage>
</organism>
<dbReference type="CDD" id="cd17485">
    <property type="entry name" value="MFS_MFSD3"/>
    <property type="match status" value="1"/>
</dbReference>
<proteinExistence type="predicted"/>
<dbReference type="GO" id="GO:0016020">
    <property type="term" value="C:membrane"/>
    <property type="evidence" value="ECO:0007669"/>
    <property type="project" value="UniProtKB-SubCell"/>
</dbReference>
<dbReference type="PANTHER" id="PTHR12778">
    <property type="entry name" value="SOLUTE CARRIER FAMILY 33 ACETYL-COA TRANSPORTER -RELATED"/>
    <property type="match status" value="1"/>
</dbReference>
<dbReference type="SUPFAM" id="SSF103473">
    <property type="entry name" value="MFS general substrate transporter"/>
    <property type="match status" value="1"/>
</dbReference>
<dbReference type="STRING" id="1172194.WQQ_31460"/>
<name>I7ZCH8_9GAMM</name>
<dbReference type="PANTHER" id="PTHR12778:SF10">
    <property type="entry name" value="MAJOR FACILITATOR SUPERFAMILY DOMAIN-CONTAINING PROTEIN 3"/>
    <property type="match status" value="1"/>
</dbReference>
<comment type="subcellular location">
    <subcellularLocation>
        <location evidence="1">Membrane</location>
        <topology evidence="1">Multi-pass membrane protein</topology>
    </subcellularLocation>
</comment>
<comment type="caution">
    <text evidence="7">The sequence shown here is derived from an EMBL/GenBank/DDBJ whole genome shotgun (WGS) entry which is preliminary data.</text>
</comment>
<dbReference type="InterPro" id="IPR036259">
    <property type="entry name" value="MFS_trans_sf"/>
</dbReference>
<dbReference type="RefSeq" id="WP_007186085.1">
    <property type="nucleotide sequence ID" value="NZ_AKGD01000002.1"/>
</dbReference>
<evidence type="ECO:0000256" key="2">
    <source>
        <dbReference type="ARBA" id="ARBA00022448"/>
    </source>
</evidence>
<evidence type="ECO:0008006" key="9">
    <source>
        <dbReference type="Google" id="ProtNLM"/>
    </source>
</evidence>
<feature type="transmembrane region" description="Helical" evidence="6">
    <location>
        <begin position="174"/>
        <end position="193"/>
    </location>
</feature>
<dbReference type="InterPro" id="IPR004752">
    <property type="entry name" value="AmpG_permease/AT-1"/>
</dbReference>
<feature type="transmembrane region" description="Helical" evidence="6">
    <location>
        <begin position="149"/>
        <end position="168"/>
    </location>
</feature>
<dbReference type="Gene3D" id="1.20.1250.20">
    <property type="entry name" value="MFS general substrate transporter like domains"/>
    <property type="match status" value="2"/>
</dbReference>
<evidence type="ECO:0000256" key="1">
    <source>
        <dbReference type="ARBA" id="ARBA00004141"/>
    </source>
</evidence>
<feature type="transmembrane region" description="Helical" evidence="6">
    <location>
        <begin position="107"/>
        <end position="128"/>
    </location>
</feature>
<feature type="transmembrane region" description="Helical" evidence="6">
    <location>
        <begin position="379"/>
        <end position="401"/>
    </location>
</feature>
<feature type="transmembrane region" description="Helical" evidence="6">
    <location>
        <begin position="317"/>
        <end position="340"/>
    </location>
</feature>
<keyword evidence="5 6" id="KW-0472">Membrane</keyword>
<sequence length="420" mass="43822">MSTPTRRALTLTPKPAYTLALLTGLYAAQGIPFGFFSQALPVLLREAGMSLKAISLSSLLFLPWALKFLWGPFVDQVGKPRSWLLPLQLCTAGGAAALSLVDLSQGFAMLFAALFVFSLFASVQDVVTDSIAVRLLDSRQRGLGNGIQVGAYRIGMVFGGGLLLYVYARLGSATMFLSMSMLLLLSSMPVLWLRLGKADAAAARTSARELAGGWWLRLREPGVIGFVALIAAYKFGDTMGASLVGPFMRDYGLSKEAIAIIKGSVGSSCGLAGAALGGWLAFRLPRRTVLLAFGIAQTASLALYAAAAQRIGGEPMIWAACIAEHLLGGMATVALFALMMDASDARHAGTDYSLYACAIVCVQGVAGFVGAAIGDAGGYTLVFIVSTVASALGCAALVVGLDRGVGPGLLRDVWAVRSST</sequence>
<keyword evidence="2" id="KW-0813">Transport</keyword>
<evidence type="ECO:0000313" key="7">
    <source>
        <dbReference type="EMBL" id="EIT69564.1"/>
    </source>
</evidence>
<feature type="transmembrane region" description="Helical" evidence="6">
    <location>
        <begin position="289"/>
        <end position="311"/>
    </location>
</feature>
<dbReference type="PATRIC" id="fig|1172194.4.peg.3049"/>
<keyword evidence="4 6" id="KW-1133">Transmembrane helix</keyword>
<dbReference type="AlphaFoldDB" id="I7ZCH8"/>
<dbReference type="EMBL" id="AKGD01000002">
    <property type="protein sequence ID" value="EIT69564.1"/>
    <property type="molecule type" value="Genomic_DNA"/>
</dbReference>
<feature type="transmembrane region" description="Helical" evidence="6">
    <location>
        <begin position="352"/>
        <end position="373"/>
    </location>
</feature>
<evidence type="ECO:0000256" key="3">
    <source>
        <dbReference type="ARBA" id="ARBA00022692"/>
    </source>
</evidence>
<dbReference type="Proteomes" id="UP000003704">
    <property type="component" value="Unassembled WGS sequence"/>
</dbReference>
<dbReference type="OrthoDB" id="9787815at2"/>
<feature type="transmembrane region" description="Helical" evidence="6">
    <location>
        <begin position="16"/>
        <end position="37"/>
    </location>
</feature>
<evidence type="ECO:0000313" key="8">
    <source>
        <dbReference type="Proteomes" id="UP000003704"/>
    </source>
</evidence>
<dbReference type="InterPro" id="IPR011701">
    <property type="entry name" value="MFS"/>
</dbReference>
<reference evidence="7 8" key="1">
    <citation type="journal article" date="2012" name="J. Bacteriol.">
        <title>Genome Sequence of n-Alkane-Degrading Hydrocarboniphaga effusa Strain AP103T (ATCC BAA-332T).</title>
        <authorList>
            <person name="Chang H.K."/>
            <person name="Zylstra G.J."/>
            <person name="Chae J.C."/>
        </authorList>
    </citation>
    <scope>NUCLEOTIDE SEQUENCE [LARGE SCALE GENOMIC DNA]</scope>
    <source>
        <strain evidence="7 8">AP103</strain>
    </source>
</reference>
<protein>
    <recommendedName>
        <fullName evidence="9">Major facilitator superfamily (MFS) profile domain-containing protein</fullName>
    </recommendedName>
</protein>
<keyword evidence="3 6" id="KW-0812">Transmembrane</keyword>
<dbReference type="GO" id="GO:0022857">
    <property type="term" value="F:transmembrane transporter activity"/>
    <property type="evidence" value="ECO:0007669"/>
    <property type="project" value="InterPro"/>
</dbReference>
<gene>
    <name evidence="7" type="ORF">WQQ_31460</name>
</gene>
<evidence type="ECO:0000256" key="6">
    <source>
        <dbReference type="SAM" id="Phobius"/>
    </source>
</evidence>
<evidence type="ECO:0000256" key="5">
    <source>
        <dbReference type="ARBA" id="ARBA00023136"/>
    </source>
</evidence>
<accession>I7ZCH8</accession>
<feature type="transmembrane region" description="Helical" evidence="6">
    <location>
        <begin position="257"/>
        <end position="282"/>
    </location>
</feature>